<feature type="compositionally biased region" description="Basic and acidic residues" evidence="8">
    <location>
        <begin position="279"/>
        <end position="298"/>
    </location>
</feature>
<dbReference type="EMBL" id="JACIDZ010000010">
    <property type="protein sequence ID" value="MBB4123070.1"/>
    <property type="molecule type" value="Genomic_DNA"/>
</dbReference>
<keyword evidence="7" id="KW-0175">Coiled coil</keyword>
<sequence>MGFARVNTVRFLTACSLMLLAAAAWTAPGTSLAQTDPAPQTDSRELVDRLSERRSETEIELDTIRSSITVSEEKIAGLQSEIDKLAGDTASLKQALVDSADRRRALEEQIGESEARIAELSGEETVLKASLNEERDVLADVLAALQRMGRDPPPALLVAPGDALDSVRSAILLDGVVPEMRARMESVLGDLRSLQAVKQERENARDALAADLDSLAEETRRMDMLIAENEKASAESAEALAEERRQAEALAARATDLNGLIASLETEITSARNAALLARQEEERRRQMSEAQREEARTRALTSSPDKNRITPAYPFSDLKNRLVLPVAGDILRRFGDPDGTGHEATGITVAARPGALVTAPADGTVVYAGRFRSYGEMIILNVGDGYHLVMTGMEGLKVHQGDFVFSGEPLAQMGARRIASAATLALETDRPTLYIELRQNGKPVDSGPWWADKNDGKARNDT</sequence>
<evidence type="ECO:0000259" key="10">
    <source>
        <dbReference type="Pfam" id="PF01551"/>
    </source>
</evidence>
<feature type="signal peptide" evidence="9">
    <location>
        <begin position="1"/>
        <end position="33"/>
    </location>
</feature>
<dbReference type="PANTHER" id="PTHR21666">
    <property type="entry name" value="PEPTIDASE-RELATED"/>
    <property type="match status" value="1"/>
</dbReference>
<dbReference type="PANTHER" id="PTHR21666:SF288">
    <property type="entry name" value="CELL DIVISION PROTEIN YTFB"/>
    <property type="match status" value="1"/>
</dbReference>
<dbReference type="SUPFAM" id="SSF51261">
    <property type="entry name" value="Duplicated hybrid motif"/>
    <property type="match status" value="1"/>
</dbReference>
<dbReference type="Gene3D" id="2.70.70.10">
    <property type="entry name" value="Glucose Permease (Domain IIA)"/>
    <property type="match status" value="1"/>
</dbReference>
<proteinExistence type="predicted"/>
<dbReference type="InterPro" id="IPR050570">
    <property type="entry name" value="Cell_wall_metabolism_enzyme"/>
</dbReference>
<keyword evidence="5" id="KW-0862">Zinc</keyword>
<evidence type="ECO:0000256" key="2">
    <source>
        <dbReference type="ARBA" id="ARBA00022670"/>
    </source>
</evidence>
<dbReference type="AlphaFoldDB" id="A0A7W6PAP2"/>
<protein>
    <submittedName>
        <fullName evidence="11">Septal ring factor EnvC (AmiA/AmiB activator)</fullName>
    </submittedName>
</protein>
<evidence type="ECO:0000256" key="8">
    <source>
        <dbReference type="SAM" id="MobiDB-lite"/>
    </source>
</evidence>
<evidence type="ECO:0000256" key="4">
    <source>
        <dbReference type="ARBA" id="ARBA00022801"/>
    </source>
</evidence>
<dbReference type="Proteomes" id="UP000530571">
    <property type="component" value="Unassembled WGS sequence"/>
</dbReference>
<keyword evidence="12" id="KW-1185">Reference proteome</keyword>
<keyword evidence="2" id="KW-0645">Protease</keyword>
<dbReference type="CDD" id="cd12797">
    <property type="entry name" value="M23_peptidase"/>
    <property type="match status" value="1"/>
</dbReference>
<accession>A0A7W6PAP2</accession>
<evidence type="ECO:0000256" key="1">
    <source>
        <dbReference type="ARBA" id="ARBA00001947"/>
    </source>
</evidence>
<keyword evidence="6" id="KW-0482">Metalloprotease</keyword>
<evidence type="ECO:0000256" key="6">
    <source>
        <dbReference type="ARBA" id="ARBA00023049"/>
    </source>
</evidence>
<evidence type="ECO:0000256" key="5">
    <source>
        <dbReference type="ARBA" id="ARBA00022833"/>
    </source>
</evidence>
<feature type="domain" description="M23ase beta-sheet core" evidence="10">
    <location>
        <begin position="345"/>
        <end position="446"/>
    </location>
</feature>
<evidence type="ECO:0000313" key="12">
    <source>
        <dbReference type="Proteomes" id="UP000530571"/>
    </source>
</evidence>
<keyword evidence="9" id="KW-0732">Signal</keyword>
<dbReference type="InterPro" id="IPR016047">
    <property type="entry name" value="M23ase_b-sheet_dom"/>
</dbReference>
<feature type="chain" id="PRO_5030909412" evidence="9">
    <location>
        <begin position="34"/>
        <end position="463"/>
    </location>
</feature>
<dbReference type="GO" id="GO:0046872">
    <property type="term" value="F:metal ion binding"/>
    <property type="evidence" value="ECO:0007669"/>
    <property type="project" value="UniProtKB-KW"/>
</dbReference>
<dbReference type="GO" id="GO:0004222">
    <property type="term" value="F:metalloendopeptidase activity"/>
    <property type="evidence" value="ECO:0007669"/>
    <property type="project" value="TreeGrafter"/>
</dbReference>
<evidence type="ECO:0000256" key="9">
    <source>
        <dbReference type="SAM" id="SignalP"/>
    </source>
</evidence>
<dbReference type="GO" id="GO:0006508">
    <property type="term" value="P:proteolysis"/>
    <property type="evidence" value="ECO:0007669"/>
    <property type="project" value="UniProtKB-KW"/>
</dbReference>
<dbReference type="Gene3D" id="6.10.250.3150">
    <property type="match status" value="1"/>
</dbReference>
<keyword evidence="4" id="KW-0378">Hydrolase</keyword>
<dbReference type="Pfam" id="PF01551">
    <property type="entry name" value="Peptidase_M23"/>
    <property type="match status" value="1"/>
</dbReference>
<dbReference type="RefSeq" id="WP_246413906.1">
    <property type="nucleotide sequence ID" value="NZ_JACIDZ010000010.1"/>
</dbReference>
<keyword evidence="3" id="KW-0479">Metal-binding</keyword>
<dbReference type="InterPro" id="IPR011055">
    <property type="entry name" value="Dup_hybrid_motif"/>
</dbReference>
<reference evidence="11 12" key="1">
    <citation type="submission" date="2020-08" db="EMBL/GenBank/DDBJ databases">
        <title>Genomic Encyclopedia of Type Strains, Phase IV (KMG-IV): sequencing the most valuable type-strain genomes for metagenomic binning, comparative biology and taxonomic classification.</title>
        <authorList>
            <person name="Goeker M."/>
        </authorList>
    </citation>
    <scope>NUCLEOTIDE SEQUENCE [LARGE SCALE GENOMIC DNA]</scope>
    <source>
        <strain evidence="11 12">DSM 28101</strain>
    </source>
</reference>
<gene>
    <name evidence="11" type="ORF">GGR30_003010</name>
</gene>
<feature type="coiled-coil region" evidence="7">
    <location>
        <begin position="103"/>
        <end position="148"/>
    </location>
</feature>
<organism evidence="11 12">
    <name type="scientific">Martelella radicis</name>
    <dbReference type="NCBI Taxonomy" id="1397476"/>
    <lineage>
        <taxon>Bacteria</taxon>
        <taxon>Pseudomonadati</taxon>
        <taxon>Pseudomonadota</taxon>
        <taxon>Alphaproteobacteria</taxon>
        <taxon>Hyphomicrobiales</taxon>
        <taxon>Aurantimonadaceae</taxon>
        <taxon>Martelella</taxon>
    </lineage>
</organism>
<comment type="cofactor">
    <cofactor evidence="1">
        <name>Zn(2+)</name>
        <dbReference type="ChEBI" id="CHEBI:29105"/>
    </cofactor>
</comment>
<name>A0A7W6PAP2_9HYPH</name>
<feature type="region of interest" description="Disordered" evidence="8">
    <location>
        <begin position="279"/>
        <end position="312"/>
    </location>
</feature>
<evidence type="ECO:0000256" key="7">
    <source>
        <dbReference type="SAM" id="Coils"/>
    </source>
</evidence>
<evidence type="ECO:0000256" key="3">
    <source>
        <dbReference type="ARBA" id="ARBA00022723"/>
    </source>
</evidence>
<evidence type="ECO:0000313" key="11">
    <source>
        <dbReference type="EMBL" id="MBB4123070.1"/>
    </source>
</evidence>
<comment type="caution">
    <text evidence="11">The sequence shown here is derived from an EMBL/GenBank/DDBJ whole genome shotgun (WGS) entry which is preliminary data.</text>
</comment>